<feature type="region of interest" description="Disordered" evidence="1">
    <location>
        <begin position="1"/>
        <end position="21"/>
    </location>
</feature>
<accession>A0A371IGR5</accession>
<evidence type="ECO:0000313" key="3">
    <source>
        <dbReference type="Proteomes" id="UP000257109"/>
    </source>
</evidence>
<dbReference type="AlphaFoldDB" id="A0A371IGR5"/>
<evidence type="ECO:0000313" key="2">
    <source>
        <dbReference type="EMBL" id="RDY14239.1"/>
    </source>
</evidence>
<proteinExistence type="predicted"/>
<name>A0A371IGR5_MUCPR</name>
<feature type="non-terminal residue" evidence="2">
    <location>
        <position position="1"/>
    </location>
</feature>
<comment type="caution">
    <text evidence="2">The sequence shown here is derived from an EMBL/GenBank/DDBJ whole genome shotgun (WGS) entry which is preliminary data.</text>
</comment>
<reference evidence="2" key="1">
    <citation type="submission" date="2018-05" db="EMBL/GenBank/DDBJ databases">
        <title>Draft genome of Mucuna pruriens seed.</title>
        <authorList>
            <person name="Nnadi N.E."/>
            <person name="Vos R."/>
            <person name="Hasami M.H."/>
            <person name="Devisetty U.K."/>
            <person name="Aguiy J.C."/>
        </authorList>
    </citation>
    <scope>NUCLEOTIDE SEQUENCE [LARGE SCALE GENOMIC DNA]</scope>
    <source>
        <strain evidence="2">JCA_2017</strain>
    </source>
</reference>
<dbReference type="EMBL" id="QJKJ01000103">
    <property type="protein sequence ID" value="RDY14239.1"/>
    <property type="molecule type" value="Genomic_DNA"/>
</dbReference>
<protein>
    <submittedName>
        <fullName evidence="2">Uncharacterized protein</fullName>
    </submittedName>
</protein>
<sequence>MAFNLNTNNTTKGSSKCPPTTITRADTLTQLAPSKTPPRHIVLHKVLMSPTMDRPDVLQAEVKDKGWITPIWN</sequence>
<gene>
    <name evidence="2" type="ORF">CR513_00726</name>
</gene>
<keyword evidence="3" id="KW-1185">Reference proteome</keyword>
<organism evidence="2 3">
    <name type="scientific">Mucuna pruriens</name>
    <name type="common">Velvet bean</name>
    <name type="synonym">Dolichos pruriens</name>
    <dbReference type="NCBI Taxonomy" id="157652"/>
    <lineage>
        <taxon>Eukaryota</taxon>
        <taxon>Viridiplantae</taxon>
        <taxon>Streptophyta</taxon>
        <taxon>Embryophyta</taxon>
        <taxon>Tracheophyta</taxon>
        <taxon>Spermatophyta</taxon>
        <taxon>Magnoliopsida</taxon>
        <taxon>eudicotyledons</taxon>
        <taxon>Gunneridae</taxon>
        <taxon>Pentapetalae</taxon>
        <taxon>rosids</taxon>
        <taxon>fabids</taxon>
        <taxon>Fabales</taxon>
        <taxon>Fabaceae</taxon>
        <taxon>Papilionoideae</taxon>
        <taxon>50 kb inversion clade</taxon>
        <taxon>NPAAA clade</taxon>
        <taxon>indigoferoid/millettioid clade</taxon>
        <taxon>Phaseoleae</taxon>
        <taxon>Mucuna</taxon>
    </lineage>
</organism>
<evidence type="ECO:0000256" key="1">
    <source>
        <dbReference type="SAM" id="MobiDB-lite"/>
    </source>
</evidence>
<dbReference type="Proteomes" id="UP000257109">
    <property type="component" value="Unassembled WGS sequence"/>
</dbReference>